<dbReference type="InterPro" id="IPR039421">
    <property type="entry name" value="Type_1_exporter"/>
</dbReference>
<dbReference type="PROSITE" id="PS50929">
    <property type="entry name" value="ABC_TM1F"/>
    <property type="match status" value="1"/>
</dbReference>
<dbReference type="PANTHER" id="PTHR43394:SF1">
    <property type="entry name" value="ATP-BINDING CASSETTE SUB-FAMILY B MEMBER 10, MITOCHONDRIAL"/>
    <property type="match status" value="1"/>
</dbReference>
<dbReference type="Pfam" id="PF00005">
    <property type="entry name" value="ABC_tran"/>
    <property type="match status" value="1"/>
</dbReference>
<name>A0A261FKB7_9BIFI</name>
<feature type="transmembrane region" description="Helical" evidence="11">
    <location>
        <begin position="241"/>
        <end position="258"/>
    </location>
</feature>
<feature type="domain" description="ABC transporter" evidence="12">
    <location>
        <begin position="339"/>
        <end position="574"/>
    </location>
</feature>
<evidence type="ECO:0000259" key="12">
    <source>
        <dbReference type="PROSITE" id="PS50893"/>
    </source>
</evidence>
<dbReference type="InterPro" id="IPR036640">
    <property type="entry name" value="ABC1_TM_sf"/>
</dbReference>
<dbReference type="SUPFAM" id="SSF90123">
    <property type="entry name" value="ABC transporter transmembrane region"/>
    <property type="match status" value="1"/>
</dbReference>
<reference evidence="14 17" key="2">
    <citation type="journal article" date="2019" name="Syst. Appl. Microbiol.">
        <title>Characterization of Bifidobacterium species in feaces of the Egyptian fruit bat: Description of B. vespertilionis sp. nov. and B. rousetti sp. nov.</title>
        <authorList>
            <person name="Modesto M."/>
            <person name="Satti M."/>
            <person name="Watanabe K."/>
            <person name="Puglisi E."/>
            <person name="Morelli L."/>
            <person name="Huang C.-H."/>
            <person name="Liou J.-S."/>
            <person name="Miyashita M."/>
            <person name="Tamura T."/>
            <person name="Saito S."/>
            <person name="Mori K."/>
            <person name="Huang L."/>
            <person name="Sciavilla P."/>
            <person name="Sandri C."/>
            <person name="Spiezio C."/>
            <person name="Vitali F."/>
            <person name="Cavalieri D."/>
            <person name="Perpetuini G."/>
            <person name="Tofalo R."/>
            <person name="Bonetti A."/>
            <person name="Arita M."/>
            <person name="Mattarelli P."/>
        </authorList>
    </citation>
    <scope>NUCLEOTIDE SEQUENCE [LARGE SCALE GENOMIC DNA]</scope>
    <source>
        <strain evidence="14 17">RST17</strain>
    </source>
</reference>
<evidence type="ECO:0000256" key="5">
    <source>
        <dbReference type="ARBA" id="ARBA00022692"/>
    </source>
</evidence>
<evidence type="ECO:0000313" key="17">
    <source>
        <dbReference type="Proteomes" id="UP000410049"/>
    </source>
</evidence>
<dbReference type="GO" id="GO:0015421">
    <property type="term" value="F:ABC-type oligopeptide transporter activity"/>
    <property type="evidence" value="ECO:0007669"/>
    <property type="project" value="TreeGrafter"/>
</dbReference>
<evidence type="ECO:0000256" key="9">
    <source>
        <dbReference type="ARBA" id="ARBA00023136"/>
    </source>
</evidence>
<dbReference type="InterPro" id="IPR011527">
    <property type="entry name" value="ABC1_TM_dom"/>
</dbReference>
<evidence type="ECO:0000313" key="16">
    <source>
        <dbReference type="Proteomes" id="UP000216871"/>
    </source>
</evidence>
<dbReference type="GO" id="GO:0005524">
    <property type="term" value="F:ATP binding"/>
    <property type="evidence" value="ECO:0007669"/>
    <property type="project" value="UniProtKB-KW"/>
</dbReference>
<dbReference type="Proteomes" id="UP000410049">
    <property type="component" value="Unassembled WGS sequence"/>
</dbReference>
<evidence type="ECO:0000256" key="7">
    <source>
        <dbReference type="ARBA" id="ARBA00022840"/>
    </source>
</evidence>
<dbReference type="EMBL" id="MWWW01000014">
    <property type="protein sequence ID" value="OZG59455.1"/>
    <property type="molecule type" value="Genomic_DNA"/>
</dbReference>
<keyword evidence="2" id="KW-0813">Transport</keyword>
<feature type="transmembrane region" description="Helical" evidence="11">
    <location>
        <begin position="130"/>
        <end position="149"/>
    </location>
</feature>
<dbReference type="Pfam" id="PF00664">
    <property type="entry name" value="ABC_membrane"/>
    <property type="match status" value="1"/>
</dbReference>
<keyword evidence="7 15" id="KW-0067">ATP-binding</keyword>
<dbReference type="PROSITE" id="PS50893">
    <property type="entry name" value="ABC_TRANSPORTER_2"/>
    <property type="match status" value="1"/>
</dbReference>
<dbReference type="Gene3D" id="1.20.1560.10">
    <property type="entry name" value="ABC transporter type 1, transmembrane domain"/>
    <property type="match status" value="1"/>
</dbReference>
<evidence type="ECO:0000256" key="4">
    <source>
        <dbReference type="ARBA" id="ARBA00022519"/>
    </source>
</evidence>
<evidence type="ECO:0000256" key="11">
    <source>
        <dbReference type="SAM" id="Phobius"/>
    </source>
</evidence>
<dbReference type="CDD" id="cd18548">
    <property type="entry name" value="ABC_6TM_Tm287_like"/>
    <property type="match status" value="1"/>
</dbReference>
<dbReference type="SUPFAM" id="SSF52540">
    <property type="entry name" value="P-loop containing nucleoside triphosphate hydrolases"/>
    <property type="match status" value="1"/>
</dbReference>
<dbReference type="OrthoDB" id="9806127at2"/>
<sequence length="608" mass="66651">MRLVVRFMRPYWGLFAVTVVLLFFDVVGALVIPTFVAELLNEGATNASFDTMIVTAVKMGVAALISGLAAIAGGWCCSQLTSRVGRDMRVALYRKSLDLSIYDFRNFGTASITTRTINDIVNIQLAMTNLMGMMLPVPFIVVVALTLSFRLDVGMSLWLLAVIAVVCMIAFVIMRSAAPLFRRLQKLLDRIGAVLLENLTGVRVIRAFDKERHEQERMDATFTDYATTSIKANRLFANLDGLSYFGINVFVVIVYFLSGARIDAGGFQIGDITAIVEYSVMVLFYLMMAQMVILTLPRALECCERVRQVLDHSPQITDPEPGKAIGMAGREPLADGEVLAFRDVTFRFADAQEDALTHVSFSCKSGQTTAIIGGTGSGKSTIAMLALRFHDATWGQVMLDGVDVRDMTQHDLRNRVSYVQQQAWLFSGSIADNLRYGDRNASLTELNHAIDVAQAREFVDSLPDGLDSRVAQGGTNFSGGQKQRLSIARALVGDAQLVIFDDSFSALDFRTDAALRRALADETSRRAVLIIAQRVSTIQHADQIVVLSDGEVAGIGRHDELMATCEVYRQIVESQTKEPARDEVMGAAPTDIEPARTVVKTAKPGKEA</sequence>
<evidence type="ECO:0000256" key="8">
    <source>
        <dbReference type="ARBA" id="ARBA00022989"/>
    </source>
</evidence>
<reference evidence="15 16" key="1">
    <citation type="journal article" date="2017" name="BMC Genomics">
        <title>Comparative genomic and phylogenomic analyses of the Bifidobacteriaceae family.</title>
        <authorList>
            <person name="Lugli G.A."/>
            <person name="Milani C."/>
            <person name="Turroni F."/>
            <person name="Duranti S."/>
            <person name="Mancabelli L."/>
            <person name="Mangifesta M."/>
            <person name="Ferrario C."/>
            <person name="Modesto M."/>
            <person name="Mattarelli P."/>
            <person name="Jiri K."/>
            <person name="van Sinderen D."/>
            <person name="Ventura M."/>
        </authorList>
    </citation>
    <scope>NUCLEOTIDE SEQUENCE [LARGE SCALE GENOMIC DNA]</scope>
    <source>
        <strain evidence="15 16">DSM 100196</strain>
    </source>
</reference>
<dbReference type="InterPro" id="IPR017871">
    <property type="entry name" value="ABC_transporter-like_CS"/>
</dbReference>
<dbReference type="Gene3D" id="3.40.50.300">
    <property type="entry name" value="P-loop containing nucleotide triphosphate hydrolases"/>
    <property type="match status" value="1"/>
</dbReference>
<dbReference type="GO" id="GO:0016887">
    <property type="term" value="F:ATP hydrolysis activity"/>
    <property type="evidence" value="ECO:0007669"/>
    <property type="project" value="InterPro"/>
</dbReference>
<evidence type="ECO:0000313" key="15">
    <source>
        <dbReference type="EMBL" id="OZG59455.1"/>
    </source>
</evidence>
<evidence type="ECO:0000313" key="14">
    <source>
        <dbReference type="EMBL" id="KAA8829472.1"/>
    </source>
</evidence>
<comment type="similarity">
    <text evidence="10">Belongs to the ABC transporter superfamily. Siderophore-Fe(3+) uptake transporter (SIUT) (TC 3.A.1.21) family.</text>
</comment>
<comment type="caution">
    <text evidence="15">The sequence shown here is derived from an EMBL/GenBank/DDBJ whole genome shotgun (WGS) entry which is preliminary data.</text>
</comment>
<accession>A0A261FKB7</accession>
<dbReference type="InterPro" id="IPR027417">
    <property type="entry name" value="P-loop_NTPase"/>
</dbReference>
<feature type="transmembrane region" description="Helical" evidence="11">
    <location>
        <begin position="155"/>
        <end position="174"/>
    </location>
</feature>
<evidence type="ECO:0000259" key="13">
    <source>
        <dbReference type="PROSITE" id="PS50929"/>
    </source>
</evidence>
<dbReference type="EMBL" id="RZUH01000001">
    <property type="protein sequence ID" value="KAA8829472.1"/>
    <property type="molecule type" value="Genomic_DNA"/>
</dbReference>
<dbReference type="PROSITE" id="PS00211">
    <property type="entry name" value="ABC_TRANSPORTER_1"/>
    <property type="match status" value="1"/>
</dbReference>
<dbReference type="Proteomes" id="UP000216871">
    <property type="component" value="Unassembled WGS sequence"/>
</dbReference>
<keyword evidence="6" id="KW-0547">Nucleotide-binding</keyword>
<feature type="transmembrane region" description="Helical" evidence="11">
    <location>
        <begin position="12"/>
        <end position="36"/>
    </location>
</feature>
<dbReference type="SMART" id="SM00382">
    <property type="entry name" value="AAA"/>
    <property type="match status" value="1"/>
</dbReference>
<evidence type="ECO:0000256" key="1">
    <source>
        <dbReference type="ARBA" id="ARBA00004429"/>
    </source>
</evidence>
<keyword evidence="3" id="KW-1003">Cell membrane</keyword>
<dbReference type="GO" id="GO:0005886">
    <property type="term" value="C:plasma membrane"/>
    <property type="evidence" value="ECO:0007669"/>
    <property type="project" value="UniProtKB-SubCell"/>
</dbReference>
<feature type="domain" description="ABC transmembrane type-1" evidence="13">
    <location>
        <begin position="16"/>
        <end position="298"/>
    </location>
</feature>
<keyword evidence="16" id="KW-1185">Reference proteome</keyword>
<evidence type="ECO:0000256" key="3">
    <source>
        <dbReference type="ARBA" id="ARBA00022475"/>
    </source>
</evidence>
<evidence type="ECO:0000256" key="2">
    <source>
        <dbReference type="ARBA" id="ARBA00022448"/>
    </source>
</evidence>
<feature type="transmembrane region" description="Helical" evidence="11">
    <location>
        <begin position="278"/>
        <end position="297"/>
    </location>
</feature>
<keyword evidence="8 11" id="KW-1133">Transmembrane helix</keyword>
<organism evidence="15 16">
    <name type="scientific">Bifidobacterium myosotis</name>
    <dbReference type="NCBI Taxonomy" id="1630166"/>
    <lineage>
        <taxon>Bacteria</taxon>
        <taxon>Bacillati</taxon>
        <taxon>Actinomycetota</taxon>
        <taxon>Actinomycetes</taxon>
        <taxon>Bifidobacteriales</taxon>
        <taxon>Bifidobacteriaceae</taxon>
        <taxon>Bifidobacterium</taxon>
    </lineage>
</organism>
<evidence type="ECO:0000256" key="10">
    <source>
        <dbReference type="ARBA" id="ARBA00023455"/>
    </source>
</evidence>
<feature type="transmembrane region" description="Helical" evidence="11">
    <location>
        <begin position="56"/>
        <end position="78"/>
    </location>
</feature>
<gene>
    <name evidence="15" type="ORF">BMYO_1300</name>
    <name evidence="14" type="ORF">EMO91_00150</name>
</gene>
<evidence type="ECO:0000256" key="6">
    <source>
        <dbReference type="ARBA" id="ARBA00022741"/>
    </source>
</evidence>
<comment type="subcellular location">
    <subcellularLocation>
        <location evidence="1">Cell inner membrane</location>
        <topology evidence="1">Multi-pass membrane protein</topology>
    </subcellularLocation>
</comment>
<dbReference type="AlphaFoldDB" id="A0A261FKB7"/>
<dbReference type="PANTHER" id="PTHR43394">
    <property type="entry name" value="ATP-DEPENDENT PERMEASE MDL1, MITOCHONDRIAL"/>
    <property type="match status" value="1"/>
</dbReference>
<proteinExistence type="inferred from homology"/>
<keyword evidence="5 11" id="KW-0812">Transmembrane</keyword>
<keyword evidence="4" id="KW-0997">Cell inner membrane</keyword>
<dbReference type="InterPro" id="IPR003593">
    <property type="entry name" value="AAA+_ATPase"/>
</dbReference>
<protein>
    <submittedName>
        <fullName evidence="14">ABC transporter ATP-binding protein</fullName>
    </submittedName>
    <submittedName>
        <fullName evidence="15">ABC transporter permease/ATP-binding protein</fullName>
    </submittedName>
</protein>
<dbReference type="InterPro" id="IPR003439">
    <property type="entry name" value="ABC_transporter-like_ATP-bd"/>
</dbReference>
<dbReference type="RefSeq" id="WP_094667755.1">
    <property type="nucleotide sequence ID" value="NZ_MWWW01000014.1"/>
</dbReference>
<dbReference type="FunFam" id="3.40.50.300:FF:000221">
    <property type="entry name" value="Multidrug ABC transporter ATP-binding protein"/>
    <property type="match status" value="1"/>
</dbReference>
<keyword evidence="9 11" id="KW-0472">Membrane</keyword>